<evidence type="ECO:0000256" key="5">
    <source>
        <dbReference type="SAM" id="MobiDB-lite"/>
    </source>
</evidence>
<evidence type="ECO:0000313" key="8">
    <source>
        <dbReference type="EMBL" id="AQS56809.1"/>
    </source>
</evidence>
<feature type="domain" description="DNA mismatch repair protein S5" evidence="7">
    <location>
        <begin position="209"/>
        <end position="327"/>
    </location>
</feature>
<dbReference type="GO" id="GO:0016887">
    <property type="term" value="F:ATP hydrolysis activity"/>
    <property type="evidence" value="ECO:0007669"/>
    <property type="project" value="InterPro"/>
</dbReference>
<evidence type="ECO:0000259" key="6">
    <source>
        <dbReference type="SMART" id="SM00853"/>
    </source>
</evidence>
<dbReference type="HAMAP" id="MF_00149">
    <property type="entry name" value="DNA_mis_repair"/>
    <property type="match status" value="1"/>
</dbReference>
<dbReference type="PANTHER" id="PTHR10073">
    <property type="entry name" value="DNA MISMATCH REPAIR PROTEIN MLH, PMS, MUTL"/>
    <property type="match status" value="1"/>
</dbReference>
<dbReference type="SUPFAM" id="SSF54211">
    <property type="entry name" value="Ribosomal protein S5 domain 2-like"/>
    <property type="match status" value="1"/>
</dbReference>
<name>A0A1U9K9R0_9BACL</name>
<dbReference type="KEGG" id="ntr:B0W44_14710"/>
<dbReference type="PANTHER" id="PTHR10073:SF12">
    <property type="entry name" value="DNA MISMATCH REPAIR PROTEIN MLH1"/>
    <property type="match status" value="1"/>
</dbReference>
<dbReference type="InterPro" id="IPR038973">
    <property type="entry name" value="MutL/Mlh/Pms-like"/>
</dbReference>
<dbReference type="Proteomes" id="UP000188603">
    <property type="component" value="Chromosome"/>
</dbReference>
<dbReference type="Gene3D" id="3.30.1540.20">
    <property type="entry name" value="MutL, C-terminal domain, dimerisation subdomain"/>
    <property type="match status" value="1"/>
</dbReference>
<dbReference type="InterPro" id="IPR042120">
    <property type="entry name" value="MutL_C_dimsub"/>
</dbReference>
<keyword evidence="2 4" id="KW-0227">DNA damage</keyword>
<dbReference type="PROSITE" id="PS00058">
    <property type="entry name" value="DNA_MISMATCH_REPAIR_1"/>
    <property type="match status" value="1"/>
</dbReference>
<keyword evidence="3 4" id="KW-0234">DNA repair</keyword>
<evidence type="ECO:0000313" key="9">
    <source>
        <dbReference type="Proteomes" id="UP000188603"/>
    </source>
</evidence>
<dbReference type="EMBL" id="CP019699">
    <property type="protein sequence ID" value="AQS56809.1"/>
    <property type="molecule type" value="Genomic_DNA"/>
</dbReference>
<dbReference type="GO" id="GO:0030983">
    <property type="term" value="F:mismatched DNA binding"/>
    <property type="evidence" value="ECO:0007669"/>
    <property type="project" value="InterPro"/>
</dbReference>
<dbReference type="Gene3D" id="3.30.565.10">
    <property type="entry name" value="Histidine kinase-like ATPase, C-terminal domain"/>
    <property type="match status" value="1"/>
</dbReference>
<dbReference type="GO" id="GO:0032300">
    <property type="term" value="C:mismatch repair complex"/>
    <property type="evidence" value="ECO:0007669"/>
    <property type="project" value="InterPro"/>
</dbReference>
<dbReference type="Pfam" id="PF13589">
    <property type="entry name" value="HATPase_c_3"/>
    <property type="match status" value="1"/>
</dbReference>
<comment type="function">
    <text evidence="4">This protein is involved in the repair of mismatches in DNA. It is required for dam-dependent methyl-directed DNA mismatch repair. May act as a 'molecular matchmaker', a protein that promotes the formation of a stable complex between two or more DNA-binding proteins in an ATP-dependent manner without itself being part of a final effector complex.</text>
</comment>
<dbReference type="InterPro" id="IPR014721">
    <property type="entry name" value="Ribsml_uS5_D2-typ_fold_subgr"/>
</dbReference>
<dbReference type="InterPro" id="IPR014762">
    <property type="entry name" value="DNA_mismatch_repair_CS"/>
</dbReference>
<dbReference type="CDD" id="cd00782">
    <property type="entry name" value="MutL_Trans"/>
    <property type="match status" value="1"/>
</dbReference>
<dbReference type="InterPro" id="IPR037198">
    <property type="entry name" value="MutL_C_sf"/>
</dbReference>
<dbReference type="InterPro" id="IPR002099">
    <property type="entry name" value="MutL/Mlh/PMS"/>
</dbReference>
<evidence type="ECO:0000259" key="7">
    <source>
        <dbReference type="SMART" id="SM01340"/>
    </source>
</evidence>
<sequence>MGKVRVLPEELANQIAAGEVVERPASVVKELVENALDAGSTKISITLEEGGMSLIRVRDNGDGMSREDVERAFMRHATSKILSKKDLFSIRSLGFRGEALPSIAAVSILECRTRSKEEHIGTSVVWKGGKKEAIQTVAHPQGTDIQVRQLFYNTPARLKYLKTVNTEISHVTDIVNRLAMACPDVSFELKHEGRTLLKTLGDGRLVHVIQAIYGQTVAKAMLPLKAEHLDFTLHGFVGKPEITRASRHYITFLINRRYVRNYLLTQAVLDGYATLLPVNRMPIAVLCLEMDPQLVDVNVHPAKLEVRFSKEKELRTWLTEVIRERLMKEVLIPKAPVKTRHVNEGEEQQKMQFPREEASKVREAKGRYGELRVPSRIPDSVLQHLLPETSRAGDEPEKTKKRREAVQPSNTTSPPQPDVQSNVSKRRLPDLTPLAQVHGTYIVAQSEDSLFLIDQHAAHERVYYEHFVSELDSENTDRQELLLPFTIELTSDECEKLKDKWTLLDGVGIELEPFGPQSYIVRSHPSWFPEGDEEALIRELIDWVLKHDRLSLAALRDESAKQMACKAAIKANRHLRRDEMESLLSRLEDCVNPFTCPHGRPVLVEFSTRDIEKMFKRVM</sequence>
<dbReference type="Pfam" id="PF01119">
    <property type="entry name" value="DNA_mis_repair"/>
    <property type="match status" value="1"/>
</dbReference>
<dbReference type="Gene3D" id="3.30.1370.100">
    <property type="entry name" value="MutL, C-terminal domain, regulatory subdomain"/>
    <property type="match status" value="1"/>
</dbReference>
<dbReference type="NCBIfam" id="TIGR00585">
    <property type="entry name" value="mutl"/>
    <property type="match status" value="1"/>
</dbReference>
<accession>A0A1U9K9R0</accession>
<dbReference type="GO" id="GO:0006298">
    <property type="term" value="P:mismatch repair"/>
    <property type="evidence" value="ECO:0007669"/>
    <property type="project" value="UniProtKB-UniRule"/>
</dbReference>
<dbReference type="STRING" id="1471761.B0W44_14710"/>
<feature type="domain" description="MutL C-terminal dimerisation" evidence="6">
    <location>
        <begin position="433"/>
        <end position="575"/>
    </location>
</feature>
<dbReference type="OrthoDB" id="9763467at2"/>
<comment type="similarity">
    <text evidence="1 4">Belongs to the DNA mismatch repair MutL/HexB family.</text>
</comment>
<dbReference type="SUPFAM" id="SSF118116">
    <property type="entry name" value="DNA mismatch repair protein MutL"/>
    <property type="match status" value="1"/>
</dbReference>
<dbReference type="Gene3D" id="3.30.230.10">
    <property type="match status" value="1"/>
</dbReference>
<organism evidence="8 9">
    <name type="scientific">Novibacillus thermophilus</name>
    <dbReference type="NCBI Taxonomy" id="1471761"/>
    <lineage>
        <taxon>Bacteria</taxon>
        <taxon>Bacillati</taxon>
        <taxon>Bacillota</taxon>
        <taxon>Bacilli</taxon>
        <taxon>Bacillales</taxon>
        <taxon>Thermoactinomycetaceae</taxon>
        <taxon>Novibacillus</taxon>
    </lineage>
</organism>
<dbReference type="InterPro" id="IPR042121">
    <property type="entry name" value="MutL_C_regsub"/>
</dbReference>
<dbReference type="CDD" id="cd16926">
    <property type="entry name" value="HATPase_MutL-MLH-PMS-like"/>
    <property type="match status" value="1"/>
</dbReference>
<dbReference type="InterPro" id="IPR014790">
    <property type="entry name" value="MutL_C"/>
</dbReference>
<dbReference type="SUPFAM" id="SSF55874">
    <property type="entry name" value="ATPase domain of HSP90 chaperone/DNA topoisomerase II/histidine kinase"/>
    <property type="match status" value="1"/>
</dbReference>
<protein>
    <recommendedName>
        <fullName evidence="4">DNA mismatch repair protein MutL</fullName>
    </recommendedName>
</protein>
<dbReference type="InterPro" id="IPR020568">
    <property type="entry name" value="Ribosomal_Su5_D2-typ_SF"/>
</dbReference>
<dbReference type="InterPro" id="IPR036890">
    <property type="entry name" value="HATPase_C_sf"/>
</dbReference>
<feature type="compositionally biased region" description="Basic and acidic residues" evidence="5">
    <location>
        <begin position="342"/>
        <end position="370"/>
    </location>
</feature>
<evidence type="ECO:0000256" key="2">
    <source>
        <dbReference type="ARBA" id="ARBA00022763"/>
    </source>
</evidence>
<dbReference type="NCBIfam" id="NF000950">
    <property type="entry name" value="PRK00095.1-3"/>
    <property type="match status" value="1"/>
</dbReference>
<dbReference type="InterPro" id="IPR013507">
    <property type="entry name" value="DNA_mismatch_S5_2-like"/>
</dbReference>
<dbReference type="RefSeq" id="WP_077720674.1">
    <property type="nucleotide sequence ID" value="NZ_CP019699.1"/>
</dbReference>
<dbReference type="Pfam" id="PF08676">
    <property type="entry name" value="MutL_C"/>
    <property type="match status" value="1"/>
</dbReference>
<evidence type="ECO:0000256" key="1">
    <source>
        <dbReference type="ARBA" id="ARBA00006082"/>
    </source>
</evidence>
<proteinExistence type="inferred from homology"/>
<dbReference type="GO" id="GO:0005524">
    <property type="term" value="F:ATP binding"/>
    <property type="evidence" value="ECO:0007669"/>
    <property type="project" value="InterPro"/>
</dbReference>
<dbReference type="SMART" id="SM01340">
    <property type="entry name" value="DNA_mis_repair"/>
    <property type="match status" value="1"/>
</dbReference>
<evidence type="ECO:0000256" key="4">
    <source>
        <dbReference type="HAMAP-Rule" id="MF_00149"/>
    </source>
</evidence>
<feature type="compositionally biased region" description="Polar residues" evidence="5">
    <location>
        <begin position="407"/>
        <end position="423"/>
    </location>
</feature>
<dbReference type="FunFam" id="3.30.565.10:FF:000003">
    <property type="entry name" value="DNA mismatch repair endonuclease MutL"/>
    <property type="match status" value="1"/>
</dbReference>
<dbReference type="GO" id="GO:0140664">
    <property type="term" value="F:ATP-dependent DNA damage sensor activity"/>
    <property type="evidence" value="ECO:0007669"/>
    <property type="project" value="InterPro"/>
</dbReference>
<reference evidence="8 9" key="1">
    <citation type="journal article" date="2015" name="Int. J. Syst. Evol. Microbiol.">
        <title>Novibacillus thermophilus gen. nov., sp. nov., a Gram-staining-negative and moderately thermophilic member of the family Thermoactinomycetaceae.</title>
        <authorList>
            <person name="Yang G."/>
            <person name="Chen J."/>
            <person name="Zhou S."/>
        </authorList>
    </citation>
    <scope>NUCLEOTIDE SEQUENCE [LARGE SCALE GENOMIC DNA]</scope>
    <source>
        <strain evidence="8 9">SG-1</strain>
    </source>
</reference>
<feature type="region of interest" description="Disordered" evidence="5">
    <location>
        <begin position="342"/>
        <end position="428"/>
    </location>
</feature>
<keyword evidence="9" id="KW-1185">Reference proteome</keyword>
<dbReference type="InterPro" id="IPR020667">
    <property type="entry name" value="DNA_mismatch_repair_MutL"/>
</dbReference>
<dbReference type="AlphaFoldDB" id="A0A1U9K9R0"/>
<dbReference type="SMART" id="SM00853">
    <property type="entry name" value="MutL_C"/>
    <property type="match status" value="1"/>
</dbReference>
<evidence type="ECO:0000256" key="3">
    <source>
        <dbReference type="ARBA" id="ARBA00023204"/>
    </source>
</evidence>
<gene>
    <name evidence="4" type="primary">mutL</name>
    <name evidence="8" type="ORF">B0W44_14710</name>
</gene>